<comment type="caution">
    <text evidence="6">The sequence shown here is derived from an EMBL/GenBank/DDBJ whole genome shotgun (WGS) entry which is preliminary data.</text>
</comment>
<dbReference type="PANTHER" id="PTHR19848">
    <property type="entry name" value="WD40 REPEAT PROTEIN"/>
    <property type="match status" value="1"/>
</dbReference>
<dbReference type="STRING" id="929558.SMGD1_0095"/>
<dbReference type="Gene3D" id="2.130.10.10">
    <property type="entry name" value="YVTN repeat-like/Quinoprotein amine dehydrogenase"/>
    <property type="match status" value="3"/>
</dbReference>
<evidence type="ECO:0000256" key="3">
    <source>
        <dbReference type="PROSITE-ProRule" id="PRU00221"/>
    </source>
</evidence>
<feature type="signal peptide" evidence="4">
    <location>
        <begin position="1"/>
        <end position="18"/>
    </location>
</feature>
<dbReference type="RefSeq" id="WP_008338421.1">
    <property type="nucleotide sequence ID" value="NZ_AFRZ01000001.1"/>
</dbReference>
<accession>B6BLG7</accession>
<dbReference type="SMART" id="SM00320">
    <property type="entry name" value="WD40"/>
    <property type="match status" value="6"/>
</dbReference>
<dbReference type="InterPro" id="IPR015943">
    <property type="entry name" value="WD40/YVTN_repeat-like_dom_sf"/>
</dbReference>
<dbReference type="HOGENOM" id="CLU_289654_0_0_7"/>
<dbReference type="InterPro" id="IPR013783">
    <property type="entry name" value="Ig-like_fold"/>
</dbReference>
<dbReference type="PANTHER" id="PTHR19848:SF8">
    <property type="entry name" value="F-BOX AND WD REPEAT DOMAIN CONTAINING 7"/>
    <property type="match status" value="1"/>
</dbReference>
<sequence>MFKIFVSLVFILSFMVGCGQPEVSVKQNDVQVVTKKDVEITYRDPNFKITKPFLSLGHADSVRSNAITPDGMYLVTGGNDATIKIWNIQSGAEIKTLYANTDAVRKVFVTNDSKFIIAGYLDKKIIIWEIATGKKIREIQCENRLHDMFLNSDNQIIISVEINSDGTSFNLWNIQTGQKIKTVSDEQTVMPSVASTLLNDSEIVYASIYSLNKIDLNTGNIKRVKTERGVVYDMAASKDNKVFFIKSNNIQLWDLESNEIKDYYKDDADLYSIDLNKDYVVINNKNDLITMLDAKSGNKLRTIKASNHQRTTIEGLTLSENYIIQGVEYGVKIFDINEGKLKQEFLSKSPWVHSAVLSDDLKYVLSSDFKNNINFWDLTSGQKTKELAINKHISFISDLSDDNQYGLLVNSFANESRIDYFNIQSSKVIESFTFAQEIIHTALLFDKKYIIFDILQGDLYHPKSKINIFDIKSKKIINSYEKTGKINHMTISHSGEFLVTNPRYTKKRGSYLEVFTTKTDKVLHTFDNTGRLKKLTISSDDKSMLTLGDNNHITLWDLTNGVKLKSFDTHMSNIKDVKFTKDKKYIISAGLDGVIRYWDVKTGKEVLAKASFEDGEWVHITPEGYFNASLNGAKHLSILTGPMQVSSIDQYYETFYRPDIVASAMSEDKSIQYATQTPTLKLSDVKPAPQVAIIDTKKSINKEELQVTLKITPNSGGIGQIRLYLDGVLIKTDGDRGLQKKQDKNVVLKTYTIKLAKGKHTLKAIVYNEENTMASIEDTLAVTSTFNPIVKPNIYAVVIGINEYKNPSIALKYAVADAELFANTIKAKTKGLYGDVKVELLTSKAQTSKENITKTLKALETISPNDLFIFFVASHGMVEDAKYNMITSNVGALSTRGIEKEAISQNALRDMIANIPTTKKFIVLDTCNSGALGQTLEVALLTRGLTETTAMKVLSRAVGSTIISASSSSQEALEGYKGHGLLTYVLTDGLNGKADGDSDGYIKTLEIANFVEDTVPQIAEKEFKRAQYPFVSPLGQGFPLVKVK</sequence>
<evidence type="ECO:0000256" key="1">
    <source>
        <dbReference type="ARBA" id="ARBA00022574"/>
    </source>
</evidence>
<organism evidence="6 7">
    <name type="scientific">Sulfurimonas gotlandica (strain DSM 19862 / JCM 16533 / GD1)</name>
    <dbReference type="NCBI Taxonomy" id="929558"/>
    <lineage>
        <taxon>Bacteria</taxon>
        <taxon>Pseudomonadati</taxon>
        <taxon>Campylobacterota</taxon>
        <taxon>Epsilonproteobacteria</taxon>
        <taxon>Campylobacterales</taxon>
        <taxon>Sulfurimonadaceae</taxon>
        <taxon>Sulfurimonas</taxon>
    </lineage>
</organism>
<dbReference type="EMBL" id="AFRZ01000001">
    <property type="protein sequence ID" value="EHP28622.1"/>
    <property type="molecule type" value="Genomic_DNA"/>
</dbReference>
<feature type="repeat" description="WD" evidence="3">
    <location>
        <begin position="97"/>
        <end position="138"/>
    </location>
</feature>
<keyword evidence="7" id="KW-1185">Reference proteome</keyword>
<dbReference type="PROSITE" id="PS00678">
    <property type="entry name" value="WD_REPEATS_1"/>
    <property type="match status" value="2"/>
</dbReference>
<dbReference type="InterPro" id="IPR019775">
    <property type="entry name" value="WD40_repeat_CS"/>
</dbReference>
<dbReference type="SUPFAM" id="SSF52129">
    <property type="entry name" value="Caspase-like"/>
    <property type="match status" value="1"/>
</dbReference>
<evidence type="ECO:0000313" key="7">
    <source>
        <dbReference type="Proteomes" id="UP000006431"/>
    </source>
</evidence>
<feature type="repeat" description="WD" evidence="3">
    <location>
        <begin position="567"/>
        <end position="608"/>
    </location>
</feature>
<dbReference type="Pfam" id="PF00400">
    <property type="entry name" value="WD40"/>
    <property type="match status" value="3"/>
</dbReference>
<dbReference type="OrthoDB" id="5368705at2"/>
<feature type="chain" id="PRO_5002840615" evidence="4">
    <location>
        <begin position="19"/>
        <end position="1044"/>
    </location>
</feature>
<reference evidence="6 7" key="1">
    <citation type="journal article" date="2012" name="Proc. Natl. Acad. Sci. U.S.A.">
        <title>Genome and physiology of a model Epsilonproteobacterium responsible for sulfide detoxification in marine oxygen depletion zones.</title>
        <authorList>
            <person name="Grote J."/>
            <person name="Schott T."/>
            <person name="Bruckner C.G."/>
            <person name="Glockner F.O."/>
            <person name="Jost G."/>
            <person name="Teeling H."/>
            <person name="Labrenz M."/>
            <person name="Jurgens K."/>
        </authorList>
    </citation>
    <scope>NUCLEOTIDE SEQUENCE [LARGE SCALE GENOMIC DNA]</scope>
    <source>
        <strain evidence="6 7">GD1</strain>
    </source>
</reference>
<evidence type="ECO:0000256" key="2">
    <source>
        <dbReference type="ARBA" id="ARBA00022737"/>
    </source>
</evidence>
<dbReference type="InterPro" id="IPR001680">
    <property type="entry name" value="WD40_rpt"/>
</dbReference>
<dbReference type="AlphaFoldDB" id="B6BLG7"/>
<dbReference type="PROSITE" id="PS51257">
    <property type="entry name" value="PROKAR_LIPOPROTEIN"/>
    <property type="match status" value="1"/>
</dbReference>
<evidence type="ECO:0000313" key="6">
    <source>
        <dbReference type="EMBL" id="EHP28622.1"/>
    </source>
</evidence>
<name>B6BLG7_SULGG</name>
<dbReference type="PATRIC" id="fig|929558.5.peg.94"/>
<dbReference type="InterPro" id="IPR011600">
    <property type="entry name" value="Pept_C14_caspase"/>
</dbReference>
<dbReference type="GO" id="GO:0006508">
    <property type="term" value="P:proteolysis"/>
    <property type="evidence" value="ECO:0007669"/>
    <property type="project" value="InterPro"/>
</dbReference>
<keyword evidence="4" id="KW-0732">Signal</keyword>
<feature type="repeat" description="WD" evidence="3">
    <location>
        <begin position="55"/>
        <end position="96"/>
    </location>
</feature>
<dbReference type="SUPFAM" id="SSF50978">
    <property type="entry name" value="WD40 repeat-like"/>
    <property type="match status" value="1"/>
</dbReference>
<dbReference type="InterPro" id="IPR029030">
    <property type="entry name" value="Caspase-like_dom_sf"/>
</dbReference>
<evidence type="ECO:0000256" key="4">
    <source>
        <dbReference type="SAM" id="SignalP"/>
    </source>
</evidence>
<dbReference type="PROSITE" id="PS50294">
    <property type="entry name" value="WD_REPEATS_REGION"/>
    <property type="match status" value="2"/>
</dbReference>
<dbReference type="PROSITE" id="PS50082">
    <property type="entry name" value="WD_REPEATS_2"/>
    <property type="match status" value="3"/>
</dbReference>
<protein>
    <submittedName>
        <fullName evidence="6">WD-40 repeat protein containing caspase catalytic domain</fullName>
    </submittedName>
</protein>
<dbReference type="Pfam" id="PF00656">
    <property type="entry name" value="Peptidase_C14"/>
    <property type="match status" value="1"/>
</dbReference>
<dbReference type="Gene3D" id="2.60.40.10">
    <property type="entry name" value="Immunoglobulins"/>
    <property type="match status" value="1"/>
</dbReference>
<proteinExistence type="predicted"/>
<dbReference type="Gene3D" id="3.40.50.1460">
    <property type="match status" value="1"/>
</dbReference>
<keyword evidence="2" id="KW-0677">Repeat</keyword>
<dbReference type="eggNOG" id="COG2319">
    <property type="taxonomic scope" value="Bacteria"/>
</dbReference>
<dbReference type="Proteomes" id="UP000006431">
    <property type="component" value="Unassembled WGS sequence"/>
</dbReference>
<dbReference type="InterPro" id="IPR036322">
    <property type="entry name" value="WD40_repeat_dom_sf"/>
</dbReference>
<keyword evidence="1 3" id="KW-0853">WD repeat</keyword>
<dbReference type="eggNOG" id="COG4249">
    <property type="taxonomic scope" value="Bacteria"/>
</dbReference>
<evidence type="ECO:0000259" key="5">
    <source>
        <dbReference type="Pfam" id="PF00656"/>
    </source>
</evidence>
<accession>H1FS76</accession>
<dbReference type="GO" id="GO:0004197">
    <property type="term" value="F:cysteine-type endopeptidase activity"/>
    <property type="evidence" value="ECO:0007669"/>
    <property type="project" value="InterPro"/>
</dbReference>
<feature type="domain" description="Peptidase C14 caspase" evidence="5">
    <location>
        <begin position="795"/>
        <end position="1031"/>
    </location>
</feature>
<gene>
    <name evidence="6" type="ORF">SMGD1_0095</name>
</gene>
<dbReference type="InterPro" id="IPR011047">
    <property type="entry name" value="Quinoprotein_ADH-like_sf"/>
</dbReference>
<dbReference type="SUPFAM" id="SSF50998">
    <property type="entry name" value="Quinoprotein alcohol dehydrogenase-like"/>
    <property type="match status" value="1"/>
</dbReference>